<protein>
    <submittedName>
        <fullName evidence="2">Uncharacterized protein</fullName>
    </submittedName>
</protein>
<feature type="transmembrane region" description="Helical" evidence="1">
    <location>
        <begin position="7"/>
        <end position="29"/>
    </location>
</feature>
<evidence type="ECO:0000313" key="3">
    <source>
        <dbReference type="Proteomes" id="UP001201812"/>
    </source>
</evidence>
<dbReference type="Proteomes" id="UP001201812">
    <property type="component" value="Unassembled WGS sequence"/>
</dbReference>
<comment type="caution">
    <text evidence="2">The sequence shown here is derived from an EMBL/GenBank/DDBJ whole genome shotgun (WGS) entry which is preliminary data.</text>
</comment>
<sequence length="223" mass="25522">MLRAKYFSIAILFAFSRFCHMNIATYYIYLESCQDRFCYAVRGINISYNTENQDVSLVCAEPVSLDEEETLPRAIVEGATSYVPDEPQQYGLTPIQLCNDTNPLLLEHVQGDSHDVVVVVFHEDFDLAVLDKDYTNVNIVLFPHSVTINFQPNGSVNIIKPMWSKASEKTNLTFNETSSQCSVYEDANKRACICKENHARDHCLDRLRQKLDPSRKGYQCKFI</sequence>
<name>A0AAD4MR83_9BILA</name>
<keyword evidence="3" id="KW-1185">Reference proteome</keyword>
<gene>
    <name evidence="2" type="ORF">DdX_15510</name>
</gene>
<keyword evidence="1" id="KW-0472">Membrane</keyword>
<reference evidence="2" key="1">
    <citation type="submission" date="2022-01" db="EMBL/GenBank/DDBJ databases">
        <title>Genome Sequence Resource for Two Populations of Ditylenchus destructor, the Migratory Endoparasitic Phytonematode.</title>
        <authorList>
            <person name="Zhang H."/>
            <person name="Lin R."/>
            <person name="Xie B."/>
        </authorList>
    </citation>
    <scope>NUCLEOTIDE SEQUENCE</scope>
    <source>
        <strain evidence="2">BazhouSP</strain>
    </source>
</reference>
<keyword evidence="1" id="KW-1133">Transmembrane helix</keyword>
<accession>A0AAD4MR83</accession>
<keyword evidence="1" id="KW-0812">Transmembrane</keyword>
<evidence type="ECO:0000313" key="2">
    <source>
        <dbReference type="EMBL" id="KAI1702328.1"/>
    </source>
</evidence>
<organism evidence="2 3">
    <name type="scientific">Ditylenchus destructor</name>
    <dbReference type="NCBI Taxonomy" id="166010"/>
    <lineage>
        <taxon>Eukaryota</taxon>
        <taxon>Metazoa</taxon>
        <taxon>Ecdysozoa</taxon>
        <taxon>Nematoda</taxon>
        <taxon>Chromadorea</taxon>
        <taxon>Rhabditida</taxon>
        <taxon>Tylenchina</taxon>
        <taxon>Tylenchomorpha</taxon>
        <taxon>Sphaerularioidea</taxon>
        <taxon>Anguinidae</taxon>
        <taxon>Anguininae</taxon>
        <taxon>Ditylenchus</taxon>
    </lineage>
</organism>
<dbReference type="AlphaFoldDB" id="A0AAD4MR83"/>
<dbReference type="EMBL" id="JAKKPZ010000100">
    <property type="protein sequence ID" value="KAI1702328.1"/>
    <property type="molecule type" value="Genomic_DNA"/>
</dbReference>
<evidence type="ECO:0000256" key="1">
    <source>
        <dbReference type="SAM" id="Phobius"/>
    </source>
</evidence>
<proteinExistence type="predicted"/>